<reference evidence="2 3" key="1">
    <citation type="submission" date="2016-02" db="EMBL/GenBank/DDBJ databases">
        <title>Band-tailed pigeon sequencing and assembly.</title>
        <authorList>
            <person name="Soares A.E."/>
            <person name="Novak B.J."/>
            <person name="Rice E.S."/>
            <person name="O'Connell B."/>
            <person name="Chang D."/>
            <person name="Weber S."/>
            <person name="Shapiro B."/>
        </authorList>
    </citation>
    <scope>NUCLEOTIDE SEQUENCE [LARGE SCALE GENOMIC DNA]</scope>
    <source>
        <strain evidence="2">BTP2013</strain>
        <tissue evidence="2">Blood</tissue>
    </source>
</reference>
<gene>
    <name evidence="2" type="ORF">AV530_010778</name>
</gene>
<keyword evidence="1" id="KW-1133">Transmembrane helix</keyword>
<evidence type="ECO:0000313" key="2">
    <source>
        <dbReference type="EMBL" id="OPJ80466.1"/>
    </source>
</evidence>
<accession>A0A1V4K7P3</accession>
<name>A0A1V4K7P3_PATFA</name>
<keyword evidence="1" id="KW-0472">Membrane</keyword>
<feature type="transmembrane region" description="Helical" evidence="1">
    <location>
        <begin position="74"/>
        <end position="97"/>
    </location>
</feature>
<sequence length="116" mass="13210">MLLPLEPERLRSCLSQTSRLQRDEMQLLVTGSQVVKPAVRVTCILPQNSLIQIRQGIFFFSKPGLKQGSALLKVYGLLPLFVHILVSVLFPLLLSFWNSNLQTQLQFSIVNKFKLE</sequence>
<protein>
    <submittedName>
        <fullName evidence="2">Uncharacterized protein</fullName>
    </submittedName>
</protein>
<organism evidence="2 3">
    <name type="scientific">Patagioenas fasciata monilis</name>
    <dbReference type="NCBI Taxonomy" id="372326"/>
    <lineage>
        <taxon>Eukaryota</taxon>
        <taxon>Metazoa</taxon>
        <taxon>Chordata</taxon>
        <taxon>Craniata</taxon>
        <taxon>Vertebrata</taxon>
        <taxon>Euteleostomi</taxon>
        <taxon>Archelosauria</taxon>
        <taxon>Archosauria</taxon>
        <taxon>Dinosauria</taxon>
        <taxon>Saurischia</taxon>
        <taxon>Theropoda</taxon>
        <taxon>Coelurosauria</taxon>
        <taxon>Aves</taxon>
        <taxon>Neognathae</taxon>
        <taxon>Neoaves</taxon>
        <taxon>Columbimorphae</taxon>
        <taxon>Columbiformes</taxon>
        <taxon>Columbidae</taxon>
        <taxon>Patagioenas</taxon>
    </lineage>
</organism>
<dbReference type="AlphaFoldDB" id="A0A1V4K7P3"/>
<evidence type="ECO:0000256" key="1">
    <source>
        <dbReference type="SAM" id="Phobius"/>
    </source>
</evidence>
<evidence type="ECO:0000313" key="3">
    <source>
        <dbReference type="Proteomes" id="UP000190648"/>
    </source>
</evidence>
<keyword evidence="1" id="KW-0812">Transmembrane</keyword>
<keyword evidence="3" id="KW-1185">Reference proteome</keyword>
<dbReference type="Proteomes" id="UP000190648">
    <property type="component" value="Unassembled WGS sequence"/>
</dbReference>
<comment type="caution">
    <text evidence="2">The sequence shown here is derived from an EMBL/GenBank/DDBJ whole genome shotgun (WGS) entry which is preliminary data.</text>
</comment>
<dbReference type="EMBL" id="LSYS01004200">
    <property type="protein sequence ID" value="OPJ80466.1"/>
    <property type="molecule type" value="Genomic_DNA"/>
</dbReference>
<proteinExistence type="predicted"/>